<dbReference type="Pfam" id="PF00484">
    <property type="entry name" value="Pro_CA"/>
    <property type="match status" value="1"/>
</dbReference>
<dbReference type="SUPFAM" id="SSF52540">
    <property type="entry name" value="P-loop containing nucleoside triphosphate hydrolases"/>
    <property type="match status" value="1"/>
</dbReference>
<keyword evidence="4 7" id="KW-0862">Zinc</keyword>
<feature type="binding site" evidence="7">
    <location>
        <position position="492"/>
    </location>
    <ligand>
        <name>Zn(2+)</name>
        <dbReference type="ChEBI" id="CHEBI:29105"/>
    </ligand>
</feature>
<evidence type="ECO:0000313" key="10">
    <source>
        <dbReference type="EMBL" id="CAF3538943.1"/>
    </source>
</evidence>
<dbReference type="InterPro" id="IPR036874">
    <property type="entry name" value="Carbonic_anhydrase_sf"/>
</dbReference>
<dbReference type="Gene3D" id="3.40.1050.10">
    <property type="entry name" value="Carbonic anhydrase"/>
    <property type="match status" value="1"/>
</dbReference>
<evidence type="ECO:0000313" key="9">
    <source>
        <dbReference type="EMBL" id="CAF0759281.1"/>
    </source>
</evidence>
<organism evidence="10 11">
    <name type="scientific">Didymodactylos carnosus</name>
    <dbReference type="NCBI Taxonomy" id="1234261"/>
    <lineage>
        <taxon>Eukaryota</taxon>
        <taxon>Metazoa</taxon>
        <taxon>Spiralia</taxon>
        <taxon>Gnathifera</taxon>
        <taxon>Rotifera</taxon>
        <taxon>Eurotatoria</taxon>
        <taxon>Bdelloidea</taxon>
        <taxon>Philodinida</taxon>
        <taxon>Philodinidae</taxon>
        <taxon>Didymodactylos</taxon>
    </lineage>
</organism>
<dbReference type="InterPro" id="IPR000048">
    <property type="entry name" value="IQ_motif_EF-hand-BS"/>
</dbReference>
<comment type="cofactor">
    <cofactor evidence="7">
        <name>Zn(2+)</name>
        <dbReference type="ChEBI" id="CHEBI:29105"/>
    </cofactor>
    <text evidence="7">Binds 1 zinc ion per subunit.</text>
</comment>
<comment type="caution">
    <text evidence="10">The sequence shown here is derived from an EMBL/GenBank/DDBJ whole genome shotgun (WGS) entry which is preliminary data.</text>
</comment>
<dbReference type="InterPro" id="IPR027417">
    <property type="entry name" value="P-loop_NTPase"/>
</dbReference>
<dbReference type="GO" id="GO:0008270">
    <property type="term" value="F:zinc ion binding"/>
    <property type="evidence" value="ECO:0007669"/>
    <property type="project" value="InterPro"/>
</dbReference>
<evidence type="ECO:0000256" key="5">
    <source>
        <dbReference type="ARBA" id="ARBA00023239"/>
    </source>
</evidence>
<dbReference type="Gene3D" id="1.20.5.190">
    <property type="match status" value="1"/>
</dbReference>
<feature type="binding site" evidence="7">
    <location>
        <position position="430"/>
    </location>
    <ligand>
        <name>Zn(2+)</name>
        <dbReference type="ChEBI" id="CHEBI:29105"/>
    </ligand>
</feature>
<name>A0A8S2GMJ1_9BILA</name>
<feature type="binding site" evidence="7">
    <location>
        <position position="428"/>
    </location>
    <ligand>
        <name>Zn(2+)</name>
        <dbReference type="ChEBI" id="CHEBI:29105"/>
    </ligand>
</feature>
<evidence type="ECO:0000256" key="2">
    <source>
        <dbReference type="ARBA" id="ARBA00012925"/>
    </source>
</evidence>
<reference evidence="10" key="1">
    <citation type="submission" date="2021-02" db="EMBL/GenBank/DDBJ databases">
        <authorList>
            <person name="Nowell W R."/>
        </authorList>
    </citation>
    <scope>NUCLEOTIDE SEQUENCE</scope>
</reference>
<dbReference type="AlphaFoldDB" id="A0A8S2GMJ1"/>
<comment type="similarity">
    <text evidence="1">Belongs to the beta-class carbonic anhydrase family.</text>
</comment>
<accession>A0A8S2GMJ1</accession>
<keyword evidence="8" id="KW-0175">Coiled coil</keyword>
<dbReference type="SMART" id="SM00947">
    <property type="entry name" value="Pro_CA"/>
    <property type="match status" value="1"/>
</dbReference>
<gene>
    <name evidence="9" type="ORF">OVA965_LOCUS2461</name>
    <name evidence="10" type="ORF">TMI583_LOCUS2461</name>
</gene>
<feature type="coiled-coil region" evidence="8">
    <location>
        <begin position="227"/>
        <end position="268"/>
    </location>
</feature>
<evidence type="ECO:0000256" key="3">
    <source>
        <dbReference type="ARBA" id="ARBA00022723"/>
    </source>
</evidence>
<evidence type="ECO:0000256" key="1">
    <source>
        <dbReference type="ARBA" id="ARBA00006217"/>
    </source>
</evidence>
<dbReference type="EC" id="4.2.1.1" evidence="2"/>
<dbReference type="SMART" id="SM00015">
    <property type="entry name" value="IQ"/>
    <property type="match status" value="3"/>
</dbReference>
<dbReference type="EMBL" id="CAJOBA010000526">
    <property type="protein sequence ID" value="CAF3538943.1"/>
    <property type="molecule type" value="Genomic_DNA"/>
</dbReference>
<evidence type="ECO:0000256" key="6">
    <source>
        <dbReference type="ARBA" id="ARBA00048348"/>
    </source>
</evidence>
<evidence type="ECO:0000256" key="7">
    <source>
        <dbReference type="PIRSR" id="PIRSR601765-1"/>
    </source>
</evidence>
<dbReference type="EMBL" id="CAJNOK010000526">
    <property type="protein sequence ID" value="CAF0759281.1"/>
    <property type="molecule type" value="Genomic_DNA"/>
</dbReference>
<feature type="binding site" evidence="7">
    <location>
        <position position="495"/>
    </location>
    <ligand>
        <name>Zn(2+)</name>
        <dbReference type="ChEBI" id="CHEBI:29105"/>
    </ligand>
</feature>
<dbReference type="InterPro" id="IPR001765">
    <property type="entry name" value="Carbonic_anhydrase"/>
</dbReference>
<keyword evidence="5" id="KW-0456">Lyase</keyword>
<dbReference type="PROSITE" id="PS50096">
    <property type="entry name" value="IQ"/>
    <property type="match status" value="3"/>
</dbReference>
<comment type="catalytic activity">
    <reaction evidence="6">
        <text>hydrogencarbonate + H(+) = CO2 + H2O</text>
        <dbReference type="Rhea" id="RHEA:10748"/>
        <dbReference type="ChEBI" id="CHEBI:15377"/>
        <dbReference type="ChEBI" id="CHEBI:15378"/>
        <dbReference type="ChEBI" id="CHEBI:16526"/>
        <dbReference type="ChEBI" id="CHEBI:17544"/>
        <dbReference type="EC" id="4.2.1.1"/>
    </reaction>
</comment>
<dbReference type="GO" id="GO:0004089">
    <property type="term" value="F:carbonate dehydratase activity"/>
    <property type="evidence" value="ECO:0007669"/>
    <property type="project" value="UniProtKB-EC"/>
</dbReference>
<dbReference type="PANTHER" id="PTHR11002">
    <property type="entry name" value="CARBONIC ANHYDRASE"/>
    <property type="match status" value="1"/>
</dbReference>
<evidence type="ECO:0000313" key="11">
    <source>
        <dbReference type="Proteomes" id="UP000682733"/>
    </source>
</evidence>
<dbReference type="Pfam" id="PF00612">
    <property type="entry name" value="IQ"/>
    <property type="match status" value="2"/>
</dbReference>
<dbReference type="SUPFAM" id="SSF53056">
    <property type="entry name" value="beta-carbonic anhydrase, cab"/>
    <property type="match status" value="1"/>
</dbReference>
<protein>
    <recommendedName>
        <fullName evidence="2">carbonic anhydrase</fullName>
        <ecNumber evidence="2">4.2.1.1</ecNumber>
    </recommendedName>
</protein>
<dbReference type="CDD" id="cd23767">
    <property type="entry name" value="IQCD"/>
    <property type="match status" value="2"/>
</dbReference>
<sequence>MVRVFRHTKSLNIDSDYCGRCMNKFELLMNVKSQKLNSSGNDKEDENKIIIHQKQFDQPLRTPNKYNSFVKNNFQKFKQLNPQLSTPLLMKQLSEAYKTSSITSERTNDENDNVYSNENHFCANSREAELARDDENTAALVIQSYWRGCRVRRHIRYLNRCATVIQTYWHGFKAKQIYRQRLKEDVINTKLKYYDDYATRIQKIWRGYYIRKYIFNYYSRKKYFNILEQKNEQVRFELHEYREYLEQKELEQHRMKNLQKLEEEAKRTHYLMSTKTCSGVYNSKFLHAPKEMEIILRNIKFDLPKLRQQKGQQTDVASIVLPPLNPKPQGPFRSPDEVRYQRYRSLKPSLRCESDYYSAEKMREELKLQEWTERIHDETFKSGINRDKPYQRLLTGTEAFSEEKLCFRSGIDRKRWISEKPEALMLTCVDSRVVASRLTQAVPGQLFIVRNPGNLVPKYSYFENDTTVGGECGALELACSMYKAEAIVIFGHSDCKALNLLFSIRDQMTSPPQGPLEKWLKLHGWETVQQYKKLEQDFTKKLKFQGSMQAVEFEAFIDSGNNFAVADKFSQVNTLQQLKNFLSYPFLEERLNRGELQVHALWFDIYTGDVYMFSFEEKCFVKIDELSYERLTHQCLAC</sequence>
<proteinExistence type="inferred from homology"/>
<keyword evidence="3 7" id="KW-0479">Metal-binding</keyword>
<dbReference type="Proteomes" id="UP000682733">
    <property type="component" value="Unassembled WGS sequence"/>
</dbReference>
<dbReference type="Proteomes" id="UP000677228">
    <property type="component" value="Unassembled WGS sequence"/>
</dbReference>
<evidence type="ECO:0000256" key="8">
    <source>
        <dbReference type="SAM" id="Coils"/>
    </source>
</evidence>
<evidence type="ECO:0000256" key="4">
    <source>
        <dbReference type="ARBA" id="ARBA00022833"/>
    </source>
</evidence>
<dbReference type="PANTHER" id="PTHR11002:SF76">
    <property type="entry name" value="CARBONIC ANHYDRASE"/>
    <property type="match status" value="1"/>
</dbReference>